<sequence length="225" mass="23280">MNIAVLGTGMVGQAIAGRLHELGHSVVVGTRDPASTLARTEPDGMGNPPFAAWHGDHQGVALATFADAAAGAELVVNASNGNVALEVLRLAGAENLAGKPLLDIANPLDFSAGFPPTLFVKDSDSLGEQVQRAFPEAKVVKTLNTLTASLMADPKSLGQSSTIFVSGDDAGAKATVVGLLESFGHDDVIDLGPLETARGTEMLLPIWLRLMGALGTAQFNFKIVR</sequence>
<name>A0ABP5L420_9ACTN</name>
<evidence type="ECO:0000313" key="4">
    <source>
        <dbReference type="Proteomes" id="UP001501771"/>
    </source>
</evidence>
<evidence type="ECO:0000313" key="3">
    <source>
        <dbReference type="EMBL" id="GAA2141385.1"/>
    </source>
</evidence>
<evidence type="ECO:0000256" key="1">
    <source>
        <dbReference type="ARBA" id="ARBA00023002"/>
    </source>
</evidence>
<dbReference type="EMBL" id="BAAAQR010000002">
    <property type="protein sequence ID" value="GAA2141385.1"/>
    <property type="molecule type" value="Genomic_DNA"/>
</dbReference>
<reference evidence="4" key="1">
    <citation type="journal article" date="2019" name="Int. J. Syst. Evol. Microbiol.">
        <title>The Global Catalogue of Microorganisms (GCM) 10K type strain sequencing project: providing services to taxonomists for standard genome sequencing and annotation.</title>
        <authorList>
            <consortium name="The Broad Institute Genomics Platform"/>
            <consortium name="The Broad Institute Genome Sequencing Center for Infectious Disease"/>
            <person name="Wu L."/>
            <person name="Ma J."/>
        </authorList>
    </citation>
    <scope>NUCLEOTIDE SEQUENCE [LARGE SCALE GENOMIC DNA]</scope>
    <source>
        <strain evidence="4">JCM 16022</strain>
    </source>
</reference>
<keyword evidence="1" id="KW-0560">Oxidoreductase</keyword>
<dbReference type="InterPro" id="IPR051267">
    <property type="entry name" value="STEAP_metalloreductase"/>
</dbReference>
<dbReference type="PANTHER" id="PTHR14239">
    <property type="entry name" value="DUDULIN-RELATED"/>
    <property type="match status" value="1"/>
</dbReference>
<dbReference type="SUPFAM" id="SSF51735">
    <property type="entry name" value="NAD(P)-binding Rossmann-fold domains"/>
    <property type="match status" value="1"/>
</dbReference>
<feature type="domain" description="Pyrroline-5-carboxylate reductase catalytic N-terminal" evidence="2">
    <location>
        <begin position="3"/>
        <end position="107"/>
    </location>
</feature>
<accession>A0ABP5L420</accession>
<dbReference type="InterPro" id="IPR036291">
    <property type="entry name" value="NAD(P)-bd_dom_sf"/>
</dbReference>
<proteinExistence type="predicted"/>
<dbReference type="InterPro" id="IPR028939">
    <property type="entry name" value="P5C_Rdtase_cat_N"/>
</dbReference>
<dbReference type="Proteomes" id="UP001501771">
    <property type="component" value="Unassembled WGS sequence"/>
</dbReference>
<dbReference type="Gene3D" id="3.40.50.720">
    <property type="entry name" value="NAD(P)-binding Rossmann-like Domain"/>
    <property type="match status" value="1"/>
</dbReference>
<comment type="caution">
    <text evidence="3">The sequence shown here is derived from an EMBL/GenBank/DDBJ whole genome shotgun (WGS) entry which is preliminary data.</text>
</comment>
<dbReference type="Pfam" id="PF03807">
    <property type="entry name" value="F420_oxidored"/>
    <property type="match status" value="1"/>
</dbReference>
<organism evidence="3 4">
    <name type="scientific">Nocardioides koreensis</name>
    <dbReference type="NCBI Taxonomy" id="433651"/>
    <lineage>
        <taxon>Bacteria</taxon>
        <taxon>Bacillati</taxon>
        <taxon>Actinomycetota</taxon>
        <taxon>Actinomycetes</taxon>
        <taxon>Propionibacteriales</taxon>
        <taxon>Nocardioidaceae</taxon>
        <taxon>Nocardioides</taxon>
    </lineage>
</organism>
<gene>
    <name evidence="3" type="ORF">GCM10009844_11810</name>
</gene>
<dbReference type="RefSeq" id="WP_344149018.1">
    <property type="nucleotide sequence ID" value="NZ_BAAAQR010000002.1"/>
</dbReference>
<protein>
    <submittedName>
        <fullName evidence="3">NAD(P)-binding domain-containing protein</fullName>
    </submittedName>
</protein>
<keyword evidence="4" id="KW-1185">Reference proteome</keyword>
<evidence type="ECO:0000259" key="2">
    <source>
        <dbReference type="Pfam" id="PF03807"/>
    </source>
</evidence>